<dbReference type="OrthoDB" id="9788539at2"/>
<dbReference type="Pfam" id="PF19567">
    <property type="entry name" value="CpsB_CapC"/>
    <property type="match status" value="1"/>
</dbReference>
<evidence type="ECO:0000256" key="2">
    <source>
        <dbReference type="ARBA" id="ARBA00013064"/>
    </source>
</evidence>
<dbReference type="PIRSF" id="PIRSF016557">
    <property type="entry name" value="Caps_synth_CpsB"/>
    <property type="match status" value="1"/>
</dbReference>
<reference evidence="6 7" key="1">
    <citation type="submission" date="2019-02" db="EMBL/GenBank/DDBJ databases">
        <title>Genomic Encyclopedia of Type Strains, Phase IV (KMG-IV): sequencing the most valuable type-strain genomes for metagenomic binning, comparative biology and taxonomic classification.</title>
        <authorList>
            <person name="Goeker M."/>
        </authorList>
    </citation>
    <scope>NUCLEOTIDE SEQUENCE [LARGE SCALE GENOMIC DNA]</scope>
    <source>
        <strain evidence="6 7">DSM 29486</strain>
    </source>
</reference>
<dbReference type="EC" id="3.1.3.48" evidence="2"/>
<evidence type="ECO:0000256" key="5">
    <source>
        <dbReference type="ARBA" id="ARBA00051722"/>
    </source>
</evidence>
<dbReference type="Gene3D" id="3.20.20.140">
    <property type="entry name" value="Metal-dependent hydrolases"/>
    <property type="match status" value="1"/>
</dbReference>
<evidence type="ECO:0000256" key="3">
    <source>
        <dbReference type="ARBA" id="ARBA00022801"/>
    </source>
</evidence>
<dbReference type="InterPro" id="IPR032466">
    <property type="entry name" value="Metal_Hydrolase"/>
</dbReference>
<dbReference type="GO" id="GO:0045227">
    <property type="term" value="P:capsule polysaccharide biosynthetic process"/>
    <property type="evidence" value="ECO:0007669"/>
    <property type="project" value="UniProtKB-UniPathway"/>
</dbReference>
<keyword evidence="4" id="KW-0904">Protein phosphatase</keyword>
<protein>
    <recommendedName>
        <fullName evidence="2">protein-tyrosine-phosphatase</fullName>
        <ecNumber evidence="2">3.1.3.48</ecNumber>
    </recommendedName>
</protein>
<dbReference type="Proteomes" id="UP000292927">
    <property type="component" value="Unassembled WGS sequence"/>
</dbReference>
<dbReference type="RefSeq" id="WP_130436296.1">
    <property type="nucleotide sequence ID" value="NZ_SGXF01000009.1"/>
</dbReference>
<dbReference type="InterPro" id="IPR016667">
    <property type="entry name" value="Caps_polysacc_synth_CpsB/CapC"/>
</dbReference>
<keyword evidence="3" id="KW-0378">Hydrolase</keyword>
<dbReference type="PANTHER" id="PTHR39181:SF1">
    <property type="entry name" value="TYROSINE-PROTEIN PHOSPHATASE YWQE"/>
    <property type="match status" value="1"/>
</dbReference>
<name>A0A4Q7P136_9FIRM</name>
<organism evidence="6 7">
    <name type="scientific">Cuneatibacter caecimuris</name>
    <dbReference type="NCBI Taxonomy" id="1796618"/>
    <lineage>
        <taxon>Bacteria</taxon>
        <taxon>Bacillati</taxon>
        <taxon>Bacillota</taxon>
        <taxon>Clostridia</taxon>
        <taxon>Lachnospirales</taxon>
        <taxon>Lachnospiraceae</taxon>
        <taxon>Cuneatibacter</taxon>
    </lineage>
</organism>
<comment type="similarity">
    <text evidence="1">Belongs to the metallo-dependent hydrolases superfamily. CpsB/CapC family.</text>
</comment>
<keyword evidence="7" id="KW-1185">Reference proteome</keyword>
<evidence type="ECO:0000313" key="6">
    <source>
        <dbReference type="EMBL" id="RZS92352.1"/>
    </source>
</evidence>
<dbReference type="SUPFAM" id="SSF51556">
    <property type="entry name" value="Metallo-dependent hydrolases"/>
    <property type="match status" value="1"/>
</dbReference>
<comment type="catalytic activity">
    <reaction evidence="5">
        <text>O-phospho-L-tyrosyl-[protein] + H2O = L-tyrosyl-[protein] + phosphate</text>
        <dbReference type="Rhea" id="RHEA:10684"/>
        <dbReference type="Rhea" id="RHEA-COMP:10136"/>
        <dbReference type="Rhea" id="RHEA-COMP:20101"/>
        <dbReference type="ChEBI" id="CHEBI:15377"/>
        <dbReference type="ChEBI" id="CHEBI:43474"/>
        <dbReference type="ChEBI" id="CHEBI:46858"/>
        <dbReference type="ChEBI" id="CHEBI:61978"/>
        <dbReference type="EC" id="3.1.3.48"/>
    </reaction>
</comment>
<comment type="caution">
    <text evidence="6">The sequence shown here is derived from an EMBL/GenBank/DDBJ whole genome shotgun (WGS) entry which is preliminary data.</text>
</comment>
<accession>A0A4Q7P136</accession>
<dbReference type="PANTHER" id="PTHR39181">
    <property type="entry name" value="TYROSINE-PROTEIN PHOSPHATASE YWQE"/>
    <property type="match status" value="1"/>
</dbReference>
<dbReference type="GO" id="GO:0030145">
    <property type="term" value="F:manganese ion binding"/>
    <property type="evidence" value="ECO:0007669"/>
    <property type="project" value="InterPro"/>
</dbReference>
<evidence type="ECO:0000313" key="7">
    <source>
        <dbReference type="Proteomes" id="UP000292927"/>
    </source>
</evidence>
<dbReference type="UniPathway" id="UPA00934"/>
<proteinExistence type="inferred from homology"/>
<sequence>MYFTDIHCHMLPGADDGSKSREESLEMLKIAYQEGIRRVCVTPHYQPDRFAVDENMLQEQYTWLETMAGRLDSRMEIVLGNEMFFGQDAMDELEEGRCRTLNNSGYVLVEFHPGVEYPYIVSGLSQLMSRGYEPVLAHVERYEALTENRRRVRELRERGVVIQVNAGTITGMFGRSAEKFARKILKERLADVVSTDSHSSRRRAPRLTECFELVARKYGAEYAELLFAVNPQRILENKKVGDI</sequence>
<dbReference type="EMBL" id="SGXF01000009">
    <property type="protein sequence ID" value="RZS92352.1"/>
    <property type="molecule type" value="Genomic_DNA"/>
</dbReference>
<evidence type="ECO:0000256" key="1">
    <source>
        <dbReference type="ARBA" id="ARBA00005750"/>
    </source>
</evidence>
<dbReference type="GO" id="GO:0004725">
    <property type="term" value="F:protein tyrosine phosphatase activity"/>
    <property type="evidence" value="ECO:0007669"/>
    <property type="project" value="UniProtKB-EC"/>
</dbReference>
<dbReference type="AlphaFoldDB" id="A0A4Q7P136"/>
<gene>
    <name evidence="6" type="ORF">EV209_3066</name>
</gene>
<evidence type="ECO:0000256" key="4">
    <source>
        <dbReference type="ARBA" id="ARBA00022912"/>
    </source>
</evidence>